<dbReference type="Proteomes" id="UP001274830">
    <property type="component" value="Unassembled WGS sequence"/>
</dbReference>
<keyword evidence="1" id="KW-0732">Signal</keyword>
<gene>
    <name evidence="2" type="ORF">LTR78_005466</name>
</gene>
<evidence type="ECO:0000256" key="1">
    <source>
        <dbReference type="SAM" id="SignalP"/>
    </source>
</evidence>
<dbReference type="Pfam" id="PF17784">
    <property type="entry name" value="Sulfotransfer_4"/>
    <property type="match status" value="1"/>
</dbReference>
<feature type="signal peptide" evidence="1">
    <location>
        <begin position="1"/>
        <end position="17"/>
    </location>
</feature>
<dbReference type="AlphaFoldDB" id="A0AAE1C1N1"/>
<protein>
    <submittedName>
        <fullName evidence="2">Uncharacterized protein</fullName>
    </submittedName>
</protein>
<dbReference type="InterPro" id="IPR040632">
    <property type="entry name" value="Sulfotransfer_4"/>
</dbReference>
<dbReference type="PANTHER" id="PTHR36978:SF4">
    <property type="entry name" value="P-LOOP CONTAINING NUCLEOSIDE TRIPHOSPHATE HYDROLASE PROTEIN"/>
    <property type="match status" value="1"/>
</dbReference>
<name>A0AAE1C1N1_9PEZI</name>
<proteinExistence type="predicted"/>
<organism evidence="2 3">
    <name type="scientific">Recurvomyces mirabilis</name>
    <dbReference type="NCBI Taxonomy" id="574656"/>
    <lineage>
        <taxon>Eukaryota</taxon>
        <taxon>Fungi</taxon>
        <taxon>Dikarya</taxon>
        <taxon>Ascomycota</taxon>
        <taxon>Pezizomycotina</taxon>
        <taxon>Dothideomycetes</taxon>
        <taxon>Dothideomycetidae</taxon>
        <taxon>Mycosphaerellales</taxon>
        <taxon>Teratosphaeriaceae</taxon>
        <taxon>Recurvomyces</taxon>
    </lineage>
</organism>
<evidence type="ECO:0000313" key="2">
    <source>
        <dbReference type="EMBL" id="KAK3674744.1"/>
    </source>
</evidence>
<reference evidence="2" key="1">
    <citation type="submission" date="2023-07" db="EMBL/GenBank/DDBJ databases">
        <title>Black Yeasts Isolated from many extreme environments.</title>
        <authorList>
            <person name="Coleine C."/>
            <person name="Stajich J.E."/>
            <person name="Selbmann L."/>
        </authorList>
    </citation>
    <scope>NUCLEOTIDE SEQUENCE</scope>
    <source>
        <strain evidence="2">CCFEE 5485</strain>
    </source>
</reference>
<dbReference type="Gene3D" id="3.40.50.300">
    <property type="entry name" value="P-loop containing nucleotide triphosphate hydrolases"/>
    <property type="match status" value="1"/>
</dbReference>
<evidence type="ECO:0000313" key="3">
    <source>
        <dbReference type="Proteomes" id="UP001274830"/>
    </source>
</evidence>
<dbReference type="SUPFAM" id="SSF52540">
    <property type="entry name" value="P-loop containing nucleoside triphosphate hydrolases"/>
    <property type="match status" value="1"/>
</dbReference>
<keyword evidence="3" id="KW-1185">Reference proteome</keyword>
<dbReference type="EMBL" id="JAUTXT010000018">
    <property type="protein sequence ID" value="KAK3674744.1"/>
    <property type="molecule type" value="Genomic_DNA"/>
</dbReference>
<dbReference type="InterPro" id="IPR027417">
    <property type="entry name" value="P-loop_NTPase"/>
</dbReference>
<sequence length="305" mass="34641">MRYAASLLPLVITIVAAFLLAARQVAQPPTALRPKVFVIGLSKTGTSSIGDALALVGYKRLGWKDIRSRHLVHTWANGDFDALIEQTKYYDAFEDLPWPFMYKQLAELYPDARFVLSLRKDEQTWLRSMSRHVGRGAWQPYSYFYGTSQVEGNEELVLQSYRNHTDSVQNYFRKQPHRYAELVIDDGDANWRVLCSVANCANETVTAAPFPRSNTAAHWQNGAFLDNLHFGWSWFITRVEELSASSYYKGGWSFVNTLLGLSWDIVSMVEQACSELYFKATIPTAQASGAVDFRMRGWPEATPLL</sequence>
<dbReference type="PANTHER" id="PTHR36978">
    <property type="entry name" value="P-LOOP CONTAINING NUCLEOTIDE TRIPHOSPHATE HYDROLASE"/>
    <property type="match status" value="1"/>
</dbReference>
<feature type="chain" id="PRO_5041994374" evidence="1">
    <location>
        <begin position="18"/>
        <end position="305"/>
    </location>
</feature>
<comment type="caution">
    <text evidence="2">The sequence shown here is derived from an EMBL/GenBank/DDBJ whole genome shotgun (WGS) entry which is preliminary data.</text>
</comment>
<accession>A0AAE1C1N1</accession>